<dbReference type="SUPFAM" id="SSF52833">
    <property type="entry name" value="Thioredoxin-like"/>
    <property type="match status" value="1"/>
</dbReference>
<dbReference type="FunFam" id="1.20.1050.10:FF:000030">
    <property type="entry name" value="Glutathione S-transferase S1"/>
    <property type="match status" value="1"/>
</dbReference>
<dbReference type="Gene3D" id="3.40.30.10">
    <property type="entry name" value="Glutaredoxin"/>
    <property type="match status" value="1"/>
</dbReference>
<accession>A0A0A9YRT1</accession>
<feature type="domain" description="GST C-terminal" evidence="5">
    <location>
        <begin position="80"/>
        <end position="206"/>
    </location>
</feature>
<dbReference type="GO" id="GO:0006749">
    <property type="term" value="P:glutathione metabolic process"/>
    <property type="evidence" value="ECO:0007669"/>
    <property type="project" value="TreeGrafter"/>
</dbReference>
<comment type="similarity">
    <text evidence="2">Belongs to the GST superfamily. Sigma family.</text>
</comment>
<evidence type="ECO:0000259" key="4">
    <source>
        <dbReference type="PROSITE" id="PS50404"/>
    </source>
</evidence>
<dbReference type="Pfam" id="PF14497">
    <property type="entry name" value="GST_C_3"/>
    <property type="match status" value="1"/>
</dbReference>
<dbReference type="CDD" id="cd03039">
    <property type="entry name" value="GST_N_Sigma_like"/>
    <property type="match status" value="1"/>
</dbReference>
<name>A0A0A9YRT1_LYGHE</name>
<dbReference type="InterPro" id="IPR010987">
    <property type="entry name" value="Glutathione-S-Trfase_C-like"/>
</dbReference>
<dbReference type="InterPro" id="IPR050213">
    <property type="entry name" value="GST_superfamily"/>
</dbReference>
<evidence type="ECO:0000256" key="2">
    <source>
        <dbReference type="ARBA" id="ARBA00038317"/>
    </source>
</evidence>
<dbReference type="PANTHER" id="PTHR11571">
    <property type="entry name" value="GLUTATHIONE S-TRANSFERASE"/>
    <property type="match status" value="1"/>
</dbReference>
<proteinExistence type="inferred from homology"/>
<dbReference type="Pfam" id="PF02798">
    <property type="entry name" value="GST_N"/>
    <property type="match status" value="1"/>
</dbReference>
<dbReference type="InterPro" id="IPR004046">
    <property type="entry name" value="GST_C"/>
</dbReference>
<evidence type="ECO:0000259" key="5">
    <source>
        <dbReference type="PROSITE" id="PS50405"/>
    </source>
</evidence>
<protein>
    <recommendedName>
        <fullName evidence="1">glutathione transferase</fullName>
        <ecNumber evidence="1">2.5.1.18</ecNumber>
    </recommendedName>
</protein>
<dbReference type="SFLD" id="SFLDG01205">
    <property type="entry name" value="AMPS.1"/>
    <property type="match status" value="1"/>
</dbReference>
<evidence type="ECO:0000313" key="6">
    <source>
        <dbReference type="EMBL" id="JAG34914.1"/>
    </source>
</evidence>
<dbReference type="SFLD" id="SFLDS00019">
    <property type="entry name" value="Glutathione_Transferase_(cytos"/>
    <property type="match status" value="1"/>
</dbReference>
<comment type="catalytic activity">
    <reaction evidence="3">
        <text>RX + glutathione = an S-substituted glutathione + a halide anion + H(+)</text>
        <dbReference type="Rhea" id="RHEA:16437"/>
        <dbReference type="ChEBI" id="CHEBI:15378"/>
        <dbReference type="ChEBI" id="CHEBI:16042"/>
        <dbReference type="ChEBI" id="CHEBI:17792"/>
        <dbReference type="ChEBI" id="CHEBI:57925"/>
        <dbReference type="ChEBI" id="CHEBI:90779"/>
        <dbReference type="EC" id="2.5.1.18"/>
    </reaction>
</comment>
<dbReference type="PROSITE" id="PS50405">
    <property type="entry name" value="GST_CTER"/>
    <property type="match status" value="1"/>
</dbReference>
<feature type="domain" description="GST N-terminal" evidence="4">
    <location>
        <begin position="1"/>
        <end position="78"/>
    </location>
</feature>
<dbReference type="InterPro" id="IPR040079">
    <property type="entry name" value="Glutathione_S-Trfase"/>
</dbReference>
<dbReference type="CDD" id="cd03192">
    <property type="entry name" value="GST_C_Sigma_like"/>
    <property type="match status" value="1"/>
</dbReference>
<evidence type="ECO:0000256" key="1">
    <source>
        <dbReference type="ARBA" id="ARBA00012452"/>
    </source>
</evidence>
<dbReference type="SFLD" id="SFLDG00363">
    <property type="entry name" value="AMPS_(cytGST):_Alpha-__Mu-__Pi"/>
    <property type="match status" value="1"/>
</dbReference>
<evidence type="ECO:0000256" key="3">
    <source>
        <dbReference type="ARBA" id="ARBA00047960"/>
    </source>
</evidence>
<reference evidence="6" key="1">
    <citation type="journal article" date="2014" name="PLoS ONE">
        <title>Transcriptome-Based Identification of ABC Transporters in the Western Tarnished Plant Bug Lygus hesperus.</title>
        <authorList>
            <person name="Hull J.J."/>
            <person name="Chaney K."/>
            <person name="Geib S.M."/>
            <person name="Fabrick J.A."/>
            <person name="Brent C.S."/>
            <person name="Walsh D."/>
            <person name="Lavine L.C."/>
        </authorList>
    </citation>
    <scope>NUCLEOTIDE SEQUENCE</scope>
</reference>
<dbReference type="EC" id="2.5.1.18" evidence="1"/>
<evidence type="ECO:0000313" key="7">
    <source>
        <dbReference type="EMBL" id="JAG56302.1"/>
    </source>
</evidence>
<gene>
    <name evidence="6" type="primary">GstS1_2</name>
    <name evidence="6" type="ORF">CM83_40458</name>
</gene>
<dbReference type="InterPro" id="IPR036282">
    <property type="entry name" value="Glutathione-S-Trfase_C_sf"/>
</dbReference>
<reference evidence="6" key="2">
    <citation type="submission" date="2014-07" db="EMBL/GenBank/DDBJ databases">
        <authorList>
            <person name="Hull J."/>
        </authorList>
    </citation>
    <scope>NUCLEOTIDE SEQUENCE</scope>
</reference>
<sequence>MSVELTYFNMSGLGEPVRVMLSYGEIPFTDKRVSKDEWASMKSEMTFGQMPRLLIDGLELYQSRAICRYIAGKLNLRGKTDKAAAMADMWVDAIDDARSMIARVYYQPDSEERTINMDKMKNVDFPRVLSIFEKELEKNGTTFLVGNEVSWADIMLFGYLSYIGELLRTTGSDLLSAYPRLTAIYSTILSNPGIQKYLANRPASPADMRVLFDLAFRY</sequence>
<reference evidence="7" key="3">
    <citation type="submission" date="2014-09" db="EMBL/GenBank/DDBJ databases">
        <authorList>
            <person name="Magalhaes I.L.F."/>
            <person name="Oliveira U."/>
            <person name="Santos F.R."/>
            <person name="Vidigal T.H.D.A."/>
            <person name="Brescovit A.D."/>
            <person name="Santos A.J."/>
        </authorList>
    </citation>
    <scope>NUCLEOTIDE SEQUENCE</scope>
</reference>
<dbReference type="PROSITE" id="PS50404">
    <property type="entry name" value="GST_NTER"/>
    <property type="match status" value="1"/>
</dbReference>
<dbReference type="Gene3D" id="1.20.1050.10">
    <property type="match status" value="1"/>
</dbReference>
<organism evidence="6">
    <name type="scientific">Lygus hesperus</name>
    <name type="common">Western plant bug</name>
    <dbReference type="NCBI Taxonomy" id="30085"/>
    <lineage>
        <taxon>Eukaryota</taxon>
        <taxon>Metazoa</taxon>
        <taxon>Ecdysozoa</taxon>
        <taxon>Arthropoda</taxon>
        <taxon>Hexapoda</taxon>
        <taxon>Insecta</taxon>
        <taxon>Pterygota</taxon>
        <taxon>Neoptera</taxon>
        <taxon>Paraneoptera</taxon>
        <taxon>Hemiptera</taxon>
        <taxon>Heteroptera</taxon>
        <taxon>Panheteroptera</taxon>
        <taxon>Cimicomorpha</taxon>
        <taxon>Miridae</taxon>
        <taxon>Mirini</taxon>
        <taxon>Lygus</taxon>
    </lineage>
</organism>
<dbReference type="EMBL" id="GBHO01008690">
    <property type="protein sequence ID" value="JAG34914.1"/>
    <property type="molecule type" value="Transcribed_RNA"/>
</dbReference>
<dbReference type="AlphaFoldDB" id="A0A0A9YRT1"/>
<dbReference type="InterPro" id="IPR004045">
    <property type="entry name" value="Glutathione_S-Trfase_N"/>
</dbReference>
<dbReference type="SUPFAM" id="SSF47616">
    <property type="entry name" value="GST C-terminal domain-like"/>
    <property type="match status" value="1"/>
</dbReference>
<dbReference type="EMBL" id="GBRD01009522">
    <property type="protein sequence ID" value="JAG56302.1"/>
    <property type="molecule type" value="Transcribed_RNA"/>
</dbReference>
<keyword evidence="6" id="KW-0808">Transferase</keyword>
<dbReference type="GO" id="GO:0004364">
    <property type="term" value="F:glutathione transferase activity"/>
    <property type="evidence" value="ECO:0007669"/>
    <property type="project" value="UniProtKB-EC"/>
</dbReference>
<dbReference type="InterPro" id="IPR036249">
    <property type="entry name" value="Thioredoxin-like_sf"/>
</dbReference>